<evidence type="ECO:0000313" key="2">
    <source>
        <dbReference type="Proteomes" id="UP000770661"/>
    </source>
</evidence>
<organism evidence="1 2">
    <name type="scientific">Chionoecetes opilio</name>
    <name type="common">Atlantic snow crab</name>
    <name type="synonym">Cancer opilio</name>
    <dbReference type="NCBI Taxonomy" id="41210"/>
    <lineage>
        <taxon>Eukaryota</taxon>
        <taxon>Metazoa</taxon>
        <taxon>Ecdysozoa</taxon>
        <taxon>Arthropoda</taxon>
        <taxon>Crustacea</taxon>
        <taxon>Multicrustacea</taxon>
        <taxon>Malacostraca</taxon>
        <taxon>Eumalacostraca</taxon>
        <taxon>Eucarida</taxon>
        <taxon>Decapoda</taxon>
        <taxon>Pleocyemata</taxon>
        <taxon>Brachyura</taxon>
        <taxon>Eubrachyura</taxon>
        <taxon>Majoidea</taxon>
        <taxon>Majidae</taxon>
        <taxon>Chionoecetes</taxon>
    </lineage>
</organism>
<accession>A0A8J4Y730</accession>
<gene>
    <name evidence="1" type="ORF">GWK47_054331</name>
</gene>
<protein>
    <submittedName>
        <fullName evidence="1">Uncharacterized protein</fullName>
    </submittedName>
</protein>
<dbReference type="Proteomes" id="UP000770661">
    <property type="component" value="Unassembled WGS sequence"/>
</dbReference>
<comment type="caution">
    <text evidence="1">The sequence shown here is derived from an EMBL/GenBank/DDBJ whole genome shotgun (WGS) entry which is preliminary data.</text>
</comment>
<keyword evidence="2" id="KW-1185">Reference proteome</keyword>
<name>A0A8J4Y730_CHIOP</name>
<reference evidence="1" key="1">
    <citation type="submission" date="2020-07" db="EMBL/GenBank/DDBJ databases">
        <title>The High-quality genome of the commercially important snow crab, Chionoecetes opilio.</title>
        <authorList>
            <person name="Jeong J.-H."/>
            <person name="Ryu S."/>
        </authorList>
    </citation>
    <scope>NUCLEOTIDE SEQUENCE</scope>
    <source>
        <strain evidence="1">MADBK_172401_WGS</strain>
        <tissue evidence="1">Digestive gland</tissue>
    </source>
</reference>
<proteinExistence type="predicted"/>
<dbReference type="AlphaFoldDB" id="A0A8J4Y730"/>
<dbReference type="EMBL" id="JACEEZ010017506">
    <property type="protein sequence ID" value="KAG0717474.1"/>
    <property type="molecule type" value="Genomic_DNA"/>
</dbReference>
<evidence type="ECO:0000313" key="1">
    <source>
        <dbReference type="EMBL" id="KAG0717474.1"/>
    </source>
</evidence>
<sequence length="126" mass="13454">MQMAEGTSMYAAPGRVCASGVYSWSTAACCLERYWCLYVDTSCLAPLPTLPGCRAASDAWRHSQARAAPSGIHSQSAPPCSCPFPTQQLRLWARDHRSDGVGVHVGIVPSCGSGTASYVVWSCSPW</sequence>